<reference evidence="4" key="1">
    <citation type="submission" date="2020-04" db="EMBL/GenBank/DDBJ databases">
        <authorList>
            <person name="Alioto T."/>
            <person name="Alioto T."/>
            <person name="Gomez Garrido J."/>
        </authorList>
    </citation>
    <scope>NUCLEOTIDE SEQUENCE</scope>
    <source>
        <strain evidence="4">A484AB</strain>
    </source>
</reference>
<keyword evidence="1" id="KW-0479">Metal-binding</keyword>
<proteinExistence type="predicted"/>
<dbReference type="PANTHER" id="PTHR10131">
    <property type="entry name" value="TNF RECEPTOR ASSOCIATED FACTOR"/>
    <property type="match status" value="1"/>
</dbReference>
<evidence type="ECO:0000313" key="4">
    <source>
        <dbReference type="EMBL" id="CAB4003350.1"/>
    </source>
</evidence>
<dbReference type="Proteomes" id="UP001152795">
    <property type="component" value="Unassembled WGS sequence"/>
</dbReference>
<keyword evidence="3" id="KW-0862">Zinc</keyword>
<dbReference type="PANTHER" id="PTHR10131:SF94">
    <property type="entry name" value="TNF RECEPTOR-ASSOCIATED FACTOR 4"/>
    <property type="match status" value="1"/>
</dbReference>
<dbReference type="AlphaFoldDB" id="A0A6S7HJJ2"/>
<dbReference type="SUPFAM" id="SSF57850">
    <property type="entry name" value="RING/U-box"/>
    <property type="match status" value="1"/>
</dbReference>
<gene>
    <name evidence="4" type="ORF">PACLA_8A084685</name>
</gene>
<comment type="caution">
    <text evidence="4">The sequence shown here is derived from an EMBL/GenBank/DDBJ whole genome shotgun (WGS) entry which is preliminary data.</text>
</comment>
<evidence type="ECO:0000313" key="5">
    <source>
        <dbReference type="Proteomes" id="UP001152795"/>
    </source>
</evidence>
<name>A0A6S7HJJ2_PARCT</name>
<dbReference type="InterPro" id="IPR013083">
    <property type="entry name" value="Znf_RING/FYVE/PHD"/>
</dbReference>
<dbReference type="InterPro" id="IPR001293">
    <property type="entry name" value="Znf_TRAF"/>
</dbReference>
<evidence type="ECO:0000256" key="2">
    <source>
        <dbReference type="ARBA" id="ARBA00022771"/>
    </source>
</evidence>
<dbReference type="EMBL" id="CACRXK020004607">
    <property type="protein sequence ID" value="CAB4003350.1"/>
    <property type="molecule type" value="Genomic_DNA"/>
</dbReference>
<keyword evidence="5" id="KW-1185">Reference proteome</keyword>
<organism evidence="4 5">
    <name type="scientific">Paramuricea clavata</name>
    <name type="common">Red gorgonian</name>
    <name type="synonym">Violescent sea-whip</name>
    <dbReference type="NCBI Taxonomy" id="317549"/>
    <lineage>
        <taxon>Eukaryota</taxon>
        <taxon>Metazoa</taxon>
        <taxon>Cnidaria</taxon>
        <taxon>Anthozoa</taxon>
        <taxon>Octocorallia</taxon>
        <taxon>Malacalcyonacea</taxon>
        <taxon>Plexauridae</taxon>
        <taxon>Paramuricea</taxon>
    </lineage>
</organism>
<dbReference type="OrthoDB" id="1630758at2759"/>
<evidence type="ECO:0000256" key="3">
    <source>
        <dbReference type="ARBA" id="ARBA00022833"/>
    </source>
</evidence>
<sequence>MRCQDVLEEPRLCREGHAFCKSCIETYLVEHHNRCCPNDRSPLLPVDLRRILNLQGYLENQEVRCPERNDENEDTCSWEGQLSAVRQHQQECFYVVVGCRYTGCGHRCQRQLIAAHETDCDYADAICHQCGQQGLRRMDVDGHISFSCAITNIDCPLSCHSSVE</sequence>
<evidence type="ECO:0000256" key="1">
    <source>
        <dbReference type="ARBA" id="ARBA00022723"/>
    </source>
</evidence>
<dbReference type="PROSITE" id="PS50145">
    <property type="entry name" value="ZF_TRAF"/>
    <property type="match status" value="1"/>
</dbReference>
<keyword evidence="2" id="KW-0863">Zinc-finger</keyword>
<dbReference type="GO" id="GO:0008270">
    <property type="term" value="F:zinc ion binding"/>
    <property type="evidence" value="ECO:0007669"/>
    <property type="project" value="UniProtKB-KW"/>
</dbReference>
<dbReference type="Gene3D" id="3.30.40.10">
    <property type="entry name" value="Zinc/RING finger domain, C3HC4 (zinc finger)"/>
    <property type="match status" value="3"/>
</dbReference>
<protein>
    <submittedName>
        <fullName evidence="4">RING finger 151-like</fullName>
    </submittedName>
</protein>
<feature type="non-terminal residue" evidence="4">
    <location>
        <position position="1"/>
    </location>
</feature>
<accession>A0A6S7HJJ2</accession>